<organism evidence="3 4">
    <name type="scientific">Calycomorphotria hydatis</name>
    <dbReference type="NCBI Taxonomy" id="2528027"/>
    <lineage>
        <taxon>Bacteria</taxon>
        <taxon>Pseudomonadati</taxon>
        <taxon>Planctomycetota</taxon>
        <taxon>Planctomycetia</taxon>
        <taxon>Planctomycetales</taxon>
        <taxon>Planctomycetaceae</taxon>
        <taxon>Calycomorphotria</taxon>
    </lineage>
</organism>
<feature type="domain" description="Calcineurin-like phosphoesterase" evidence="2">
    <location>
        <begin position="2"/>
        <end position="269"/>
    </location>
</feature>
<proteinExistence type="predicted"/>
<keyword evidence="4" id="KW-1185">Reference proteome</keyword>
<dbReference type="SUPFAM" id="SSF56300">
    <property type="entry name" value="Metallo-dependent phosphatases"/>
    <property type="match status" value="1"/>
</dbReference>
<protein>
    <recommendedName>
        <fullName evidence="2">Calcineurin-like phosphoesterase domain-containing protein</fullName>
    </recommendedName>
</protein>
<evidence type="ECO:0000313" key="4">
    <source>
        <dbReference type="Proteomes" id="UP000319976"/>
    </source>
</evidence>
<dbReference type="AlphaFoldDB" id="A0A517TBZ9"/>
<evidence type="ECO:0000313" key="3">
    <source>
        <dbReference type="EMBL" id="QDT65902.1"/>
    </source>
</evidence>
<dbReference type="Pfam" id="PF00149">
    <property type="entry name" value="Metallophos"/>
    <property type="match status" value="1"/>
</dbReference>
<dbReference type="Proteomes" id="UP000319976">
    <property type="component" value="Chromosome"/>
</dbReference>
<dbReference type="EMBL" id="CP036316">
    <property type="protein sequence ID" value="QDT65902.1"/>
    <property type="molecule type" value="Genomic_DNA"/>
</dbReference>
<dbReference type="InterPro" id="IPR029052">
    <property type="entry name" value="Metallo-depent_PP-like"/>
</dbReference>
<dbReference type="GO" id="GO:0016787">
    <property type="term" value="F:hydrolase activity"/>
    <property type="evidence" value="ECO:0007669"/>
    <property type="project" value="InterPro"/>
</dbReference>
<feature type="region of interest" description="Disordered" evidence="1">
    <location>
        <begin position="46"/>
        <end position="77"/>
    </location>
</feature>
<dbReference type="Gene3D" id="3.60.21.10">
    <property type="match status" value="1"/>
</dbReference>
<gene>
    <name evidence="3" type="ORF">V22_31650</name>
</gene>
<dbReference type="InterPro" id="IPR004843">
    <property type="entry name" value="Calcineurin-like_PHP"/>
</dbReference>
<evidence type="ECO:0000259" key="2">
    <source>
        <dbReference type="Pfam" id="PF00149"/>
    </source>
</evidence>
<reference evidence="3 4" key="1">
    <citation type="submission" date="2019-02" db="EMBL/GenBank/DDBJ databases">
        <title>Deep-cultivation of Planctomycetes and their phenomic and genomic characterization uncovers novel biology.</title>
        <authorList>
            <person name="Wiegand S."/>
            <person name="Jogler M."/>
            <person name="Boedeker C."/>
            <person name="Pinto D."/>
            <person name="Vollmers J."/>
            <person name="Rivas-Marin E."/>
            <person name="Kohn T."/>
            <person name="Peeters S.H."/>
            <person name="Heuer A."/>
            <person name="Rast P."/>
            <person name="Oberbeckmann S."/>
            <person name="Bunk B."/>
            <person name="Jeske O."/>
            <person name="Meyerdierks A."/>
            <person name="Storesund J.E."/>
            <person name="Kallscheuer N."/>
            <person name="Luecker S."/>
            <person name="Lage O.M."/>
            <person name="Pohl T."/>
            <person name="Merkel B.J."/>
            <person name="Hornburger P."/>
            <person name="Mueller R.-W."/>
            <person name="Bruemmer F."/>
            <person name="Labrenz M."/>
            <person name="Spormann A.M."/>
            <person name="Op den Camp H."/>
            <person name="Overmann J."/>
            <person name="Amann R."/>
            <person name="Jetten M.S.M."/>
            <person name="Mascher T."/>
            <person name="Medema M.H."/>
            <person name="Devos D.P."/>
            <person name="Kaster A.-K."/>
            <person name="Ovreas L."/>
            <person name="Rohde M."/>
            <person name="Galperin M.Y."/>
            <person name="Jogler C."/>
        </authorList>
    </citation>
    <scope>NUCLEOTIDE SEQUENCE [LARGE SCALE GENOMIC DNA]</scope>
    <source>
        <strain evidence="3 4">V22</strain>
    </source>
</reference>
<dbReference type="KEGG" id="chya:V22_31650"/>
<name>A0A517TBZ9_9PLAN</name>
<dbReference type="OrthoDB" id="7928462at2"/>
<accession>A0A517TBZ9</accession>
<sequence length="346" mass="38809">MWVSGDAHLQNSLDTIGYNSLAEPMADFDREGIDYDLAINLGDFDSAQKPPTLEDNTREGEAVAEALNSSRRNPRSKTYCLNGNHDAGDGQMDWFERWVDPLGQNTRESGNSERGRPYPVTYIDRDQWHSYYIETPQATIFMLSDRNELKGPAGRGGLVHGNGGYPSGAITLDTWEWFQAYVLANTQKPIIVCSHQGVRNTVIGTADNDGVDGGFHGRSGYPKGSGSIYSLVDERKPSRSLHGTDIIKDFFTRHPEHSVKLWLNGHTHVRVGETFRGRGEMYREAGVTYLNACSLTKTWVNPSHGRVDSRSWLVDMYDESITANCYVHNPEHTSRKGFNRTIHLPI</sequence>
<evidence type="ECO:0000256" key="1">
    <source>
        <dbReference type="SAM" id="MobiDB-lite"/>
    </source>
</evidence>
<dbReference type="RefSeq" id="WP_145264574.1">
    <property type="nucleotide sequence ID" value="NZ_CP036316.1"/>
</dbReference>